<proteinExistence type="predicted"/>
<reference evidence="2" key="1">
    <citation type="submission" date="2022-12" db="EMBL/GenBank/DDBJ databases">
        <authorList>
            <person name="Alioto T."/>
            <person name="Alioto T."/>
            <person name="Gomez Garrido J."/>
        </authorList>
    </citation>
    <scope>NUCLEOTIDE SEQUENCE</scope>
</reference>
<dbReference type="AlphaFoldDB" id="A0AA35KHG6"/>
<dbReference type="Proteomes" id="UP001178461">
    <property type="component" value="Chromosome 6"/>
</dbReference>
<dbReference type="EMBL" id="OX395131">
    <property type="protein sequence ID" value="CAI5778295.1"/>
    <property type="molecule type" value="Genomic_DNA"/>
</dbReference>
<feature type="compositionally biased region" description="Polar residues" evidence="1">
    <location>
        <begin position="127"/>
        <end position="144"/>
    </location>
</feature>
<dbReference type="GO" id="GO:0042552">
    <property type="term" value="P:myelination"/>
    <property type="evidence" value="ECO:0007669"/>
    <property type="project" value="TreeGrafter"/>
</dbReference>
<dbReference type="InterPro" id="IPR026115">
    <property type="entry name" value="NABC1"/>
</dbReference>
<feature type="region of interest" description="Disordered" evidence="1">
    <location>
        <begin position="127"/>
        <end position="152"/>
    </location>
</feature>
<keyword evidence="3" id="KW-1185">Reference proteome</keyword>
<sequence>MWLTQCLRYFVRKIAQGTARHLLASGKDFCKLPAPLPEQLRENYAAVPGSWRKSIQASTMGNTMSMQREPEDDEPVHITAYSEVSSEPPENLKNGPVTIATVQTVPSANGDAVDARVSVVQDNVAVSSQKTMELSSSSEASGNNLGKEAKAAPPAAKSRFVFAFSRPVPGRTEEKAANASAGSAQLDVSSEAPQANKALSENVDLPAAAATEEASDKNLREESLSEIELTAPGKAEEEDAALSKPKELSFSTDSSKWKGGKTRSKHKTKAKGR</sequence>
<feature type="compositionally biased region" description="Basic and acidic residues" evidence="1">
    <location>
        <begin position="214"/>
        <end position="223"/>
    </location>
</feature>
<protein>
    <submittedName>
        <fullName evidence="2">Uncharacterized protein</fullName>
    </submittedName>
</protein>
<feature type="region of interest" description="Disordered" evidence="1">
    <location>
        <begin position="173"/>
        <end position="273"/>
    </location>
</feature>
<evidence type="ECO:0000313" key="2">
    <source>
        <dbReference type="EMBL" id="CAI5778295.1"/>
    </source>
</evidence>
<dbReference type="PANTHER" id="PTHR15016:SF6">
    <property type="entry name" value="BREAST CARCINOMA-AMPLIFIED SEQUENCE 1"/>
    <property type="match status" value="1"/>
</dbReference>
<evidence type="ECO:0000313" key="3">
    <source>
        <dbReference type="Proteomes" id="UP001178461"/>
    </source>
</evidence>
<gene>
    <name evidence="2" type="ORF">PODLI_1B016245</name>
</gene>
<evidence type="ECO:0000256" key="1">
    <source>
        <dbReference type="SAM" id="MobiDB-lite"/>
    </source>
</evidence>
<name>A0AA35KHG6_9SAUR</name>
<dbReference type="PANTHER" id="PTHR15016">
    <property type="entry name" value="BREAST CARCINOMA-AMPLIFIED SEQUENCE 1"/>
    <property type="match status" value="1"/>
</dbReference>
<feature type="compositionally biased region" description="Polar residues" evidence="1">
    <location>
        <begin position="180"/>
        <end position="199"/>
    </location>
</feature>
<accession>A0AA35KHG6</accession>
<organism evidence="2 3">
    <name type="scientific">Podarcis lilfordi</name>
    <name type="common">Lilford's wall lizard</name>
    <dbReference type="NCBI Taxonomy" id="74358"/>
    <lineage>
        <taxon>Eukaryota</taxon>
        <taxon>Metazoa</taxon>
        <taxon>Chordata</taxon>
        <taxon>Craniata</taxon>
        <taxon>Vertebrata</taxon>
        <taxon>Euteleostomi</taxon>
        <taxon>Lepidosauria</taxon>
        <taxon>Squamata</taxon>
        <taxon>Bifurcata</taxon>
        <taxon>Unidentata</taxon>
        <taxon>Episquamata</taxon>
        <taxon>Laterata</taxon>
        <taxon>Lacertibaenia</taxon>
        <taxon>Lacertidae</taxon>
        <taxon>Podarcis</taxon>
    </lineage>
</organism>
<feature type="compositionally biased region" description="Basic residues" evidence="1">
    <location>
        <begin position="258"/>
        <end position="273"/>
    </location>
</feature>